<dbReference type="RefSeq" id="WP_369044756.1">
    <property type="nucleotide sequence ID" value="NZ_CP163302.1"/>
</dbReference>
<reference evidence="2" key="1">
    <citation type="submission" date="2024-07" db="EMBL/GenBank/DDBJ databases">
        <authorList>
            <person name="fu j."/>
        </authorList>
    </citation>
    <scope>NUCLEOTIDE SEQUENCE</scope>
    <source>
        <strain evidence="2">P10A9</strain>
    </source>
</reference>
<name>A0AB39KYX8_9MICC</name>
<organism evidence="2">
    <name type="scientific">Sinomonas puerhi</name>
    <dbReference type="NCBI Taxonomy" id="3238584"/>
    <lineage>
        <taxon>Bacteria</taxon>
        <taxon>Bacillati</taxon>
        <taxon>Actinomycetota</taxon>
        <taxon>Actinomycetes</taxon>
        <taxon>Micrococcales</taxon>
        <taxon>Micrococcaceae</taxon>
        <taxon>Sinomonas</taxon>
    </lineage>
</organism>
<dbReference type="AlphaFoldDB" id="A0AB39KYX8"/>
<accession>A0AB39KYX8</accession>
<protein>
    <submittedName>
        <fullName evidence="2">Uncharacterized protein</fullName>
    </submittedName>
</protein>
<dbReference type="EMBL" id="CP163302">
    <property type="protein sequence ID" value="XDP43895.1"/>
    <property type="molecule type" value="Genomic_DNA"/>
</dbReference>
<evidence type="ECO:0000313" key="2">
    <source>
        <dbReference type="EMBL" id="XDP43895.1"/>
    </source>
</evidence>
<sequence length="302" mass="30114">MDVTPRSAPHSAPRTGHRTGHWTGRRTGHRAAAANHVIAAGAAIAVAAVLTVALAGCGAGSTEPVWTGVPSGSSSAAPGGPTSGSPGAGGTTASGPAASSGTPSPGATSAQWKTYTDPAKKVKFDLPAAWIVQSTDPAPGAAAGSLRLEVKKADGTFVAALATGLPVPAPSTCDPAQAKAYSVLNSLPVTVPFADGPNVITPRFVFRVIQGYKFFGTFGLTGLATSAQDGKACVLVNVVPGPAGIGGYSFADTIAATPPQTDAKVAPLKSFDTLAQASAYVRDSGDFADAQRMIMSLAFTQN</sequence>
<dbReference type="KEGG" id="spue:AB5L97_11365"/>
<feature type="compositionally biased region" description="Basic residues" evidence="1">
    <location>
        <begin position="15"/>
        <end position="28"/>
    </location>
</feature>
<feature type="compositionally biased region" description="Low complexity" evidence="1">
    <location>
        <begin position="70"/>
        <end position="85"/>
    </location>
</feature>
<evidence type="ECO:0000256" key="1">
    <source>
        <dbReference type="SAM" id="MobiDB-lite"/>
    </source>
</evidence>
<feature type="compositionally biased region" description="Low complexity" evidence="1">
    <location>
        <begin position="93"/>
        <end position="110"/>
    </location>
</feature>
<feature type="region of interest" description="Disordered" evidence="1">
    <location>
        <begin position="68"/>
        <end position="111"/>
    </location>
</feature>
<feature type="region of interest" description="Disordered" evidence="1">
    <location>
        <begin position="1"/>
        <end position="28"/>
    </location>
</feature>
<gene>
    <name evidence="2" type="ORF">AB5L97_11365</name>
</gene>
<proteinExistence type="predicted"/>